<dbReference type="PANTHER" id="PTHR34853">
    <property type="match status" value="1"/>
</dbReference>
<comment type="caution">
    <text evidence="2">The sequence shown here is derived from an EMBL/GenBank/DDBJ whole genome shotgun (WGS) entry which is preliminary data.</text>
</comment>
<dbReference type="InterPro" id="IPR005152">
    <property type="entry name" value="Lipase_secreted"/>
</dbReference>
<protein>
    <submittedName>
        <fullName evidence="2">Lipase family protein</fullName>
    </submittedName>
</protein>
<evidence type="ECO:0000256" key="1">
    <source>
        <dbReference type="SAM" id="MobiDB-lite"/>
    </source>
</evidence>
<name>A0ABT8HK28_MYCAO</name>
<accession>A0ABT8HK28</accession>
<dbReference type="Pfam" id="PF03583">
    <property type="entry name" value="LIP"/>
    <property type="match status" value="1"/>
</dbReference>
<dbReference type="EMBL" id="JAUHTC010000086">
    <property type="protein sequence ID" value="MDN4521123.1"/>
    <property type="molecule type" value="Genomic_DNA"/>
</dbReference>
<dbReference type="Gene3D" id="1.10.260.130">
    <property type="match status" value="1"/>
</dbReference>
<dbReference type="SUPFAM" id="SSF53474">
    <property type="entry name" value="alpha/beta-Hydrolases"/>
    <property type="match status" value="1"/>
</dbReference>
<evidence type="ECO:0000313" key="2">
    <source>
        <dbReference type="EMBL" id="MDN4521123.1"/>
    </source>
</evidence>
<sequence length="483" mass="51375">MTSTPRDPANRVAANASESNPGFLSHHVGDRPGWLRRAATALAATLVMVIPSVGVAAPVNADPAQFEQQCPQPDPNCWGSNESRYAAFYTPPDPLPAAKPGDLIRSEPSPLVLEPSGQLGAYVADGTRIMYRSTDNSGNPVAVTGTYFEPHNPWPGQGPRPLIAFATGPYGLGDQCAPSRMFNQGIHFSSGLDLHLGYEETFIATMVARGFAVVVTDGVGLGTPGPVPILMRQAAGTALLDAARAAMKLPGTTLDPHGPVALWGWSSGGQASGSAAELAPSYAPELNLVGAWIGAPPADLTLLPPFLDGSIFLVALGYALNGIAAAYPQAAPLLLPALSDQGKDLLTRSSTMCVVEGVLTFSFHHLNEYFTVDPAEVFSSEAVRTVLNAQRLGTLKPEIPVFISTNRFDPFFPWGGSRQLALDWCAKDSDVEFWTNRQPPFLNKLAINHLLPYFVDGERALGWIADRFNGLPTTSHCADIPID</sequence>
<evidence type="ECO:0000313" key="3">
    <source>
        <dbReference type="Proteomes" id="UP001172687"/>
    </source>
</evidence>
<proteinExistence type="predicted"/>
<dbReference type="RefSeq" id="WP_234935370.1">
    <property type="nucleotide sequence ID" value="NZ_CP070380.1"/>
</dbReference>
<keyword evidence="3" id="KW-1185">Reference proteome</keyword>
<gene>
    <name evidence="2" type="ORF">QYF68_25340</name>
</gene>
<dbReference type="Gene3D" id="3.40.50.1820">
    <property type="entry name" value="alpha/beta hydrolase"/>
    <property type="match status" value="1"/>
</dbReference>
<dbReference type="InterPro" id="IPR029058">
    <property type="entry name" value="AB_hydrolase_fold"/>
</dbReference>
<dbReference type="PIRSF" id="PIRSF029171">
    <property type="entry name" value="Esterase_LipA"/>
    <property type="match status" value="1"/>
</dbReference>
<organism evidence="2 3">
    <name type="scientific">Mycolicibacterium austroafricanum</name>
    <name type="common">Mycobacterium austroafricanum</name>
    <dbReference type="NCBI Taxonomy" id="39687"/>
    <lineage>
        <taxon>Bacteria</taxon>
        <taxon>Bacillati</taxon>
        <taxon>Actinomycetota</taxon>
        <taxon>Actinomycetes</taxon>
        <taxon>Mycobacteriales</taxon>
        <taxon>Mycobacteriaceae</taxon>
        <taxon>Mycolicibacterium</taxon>
    </lineage>
</organism>
<dbReference type="Proteomes" id="UP001172687">
    <property type="component" value="Unassembled WGS sequence"/>
</dbReference>
<dbReference type="PANTHER" id="PTHR34853:SF1">
    <property type="entry name" value="LIPASE 5"/>
    <property type="match status" value="1"/>
</dbReference>
<feature type="region of interest" description="Disordered" evidence="1">
    <location>
        <begin position="1"/>
        <end position="24"/>
    </location>
</feature>
<reference evidence="2" key="1">
    <citation type="submission" date="2023-07" db="EMBL/GenBank/DDBJ databases">
        <title>Degradation of tert-butanol by M. austroafricanum TBA100.</title>
        <authorList>
            <person name="Helbich S."/>
            <person name="Vainshtein Y."/>
        </authorList>
    </citation>
    <scope>NUCLEOTIDE SEQUENCE</scope>
    <source>
        <strain evidence="2">TBA100</strain>
    </source>
</reference>